<feature type="binding site" evidence="9 11">
    <location>
        <position position="186"/>
    </location>
    <ligand>
        <name>substrate</name>
    </ligand>
</feature>
<dbReference type="Proteomes" id="UP000298566">
    <property type="component" value="Chromosome"/>
</dbReference>
<evidence type="ECO:0000313" key="15">
    <source>
        <dbReference type="Proteomes" id="UP000298566"/>
    </source>
</evidence>
<feature type="binding site" evidence="9 11">
    <location>
        <position position="39"/>
    </location>
    <ligand>
        <name>substrate</name>
    </ligand>
</feature>
<comment type="subunit">
    <text evidence="3 9">Homodimer.</text>
</comment>
<dbReference type="InterPro" id="IPR001754">
    <property type="entry name" value="OMPdeCOase_dom"/>
</dbReference>
<dbReference type="InterPro" id="IPR014732">
    <property type="entry name" value="OMPdecase"/>
</dbReference>
<evidence type="ECO:0000256" key="12">
    <source>
        <dbReference type="RuleBase" id="RU000512"/>
    </source>
</evidence>
<dbReference type="GO" id="GO:0044205">
    <property type="term" value="P:'de novo' UMP biosynthetic process"/>
    <property type="evidence" value="ECO:0007669"/>
    <property type="project" value="UniProtKB-UniRule"/>
</dbReference>
<evidence type="ECO:0000256" key="2">
    <source>
        <dbReference type="ARBA" id="ARBA00004861"/>
    </source>
</evidence>
<feature type="active site" description="For OMPdecase activity" evidence="10">
    <location>
        <position position="66"/>
    </location>
</feature>
<dbReference type="FunFam" id="3.20.20.70:FF:000015">
    <property type="entry name" value="Orotidine 5'-phosphate decarboxylase"/>
    <property type="match status" value="1"/>
</dbReference>
<evidence type="ECO:0000313" key="14">
    <source>
        <dbReference type="EMBL" id="QCI23279.1"/>
    </source>
</evidence>
<dbReference type="GO" id="GO:0004590">
    <property type="term" value="F:orotidine-5'-phosphate decarboxylase activity"/>
    <property type="evidence" value="ECO:0007669"/>
    <property type="project" value="UniProtKB-UniRule"/>
</dbReference>
<accession>A0A4D6Y2Z2</accession>
<dbReference type="InterPro" id="IPR011060">
    <property type="entry name" value="RibuloseP-bd_barrel"/>
</dbReference>
<dbReference type="SMART" id="SM00934">
    <property type="entry name" value="OMPdecase"/>
    <property type="match status" value="1"/>
</dbReference>
<dbReference type="GO" id="GO:0005829">
    <property type="term" value="C:cytosol"/>
    <property type="evidence" value="ECO:0007669"/>
    <property type="project" value="TreeGrafter"/>
</dbReference>
<protein>
    <recommendedName>
        <fullName evidence="9">Orotidine 5'-phosphate decarboxylase</fullName>
        <ecNumber evidence="9">4.1.1.23</ecNumber>
    </recommendedName>
    <alternativeName>
        <fullName evidence="9">OMP decarboxylase</fullName>
        <shortName evidence="9">OMPDCase</shortName>
        <shortName evidence="9">OMPdecase</shortName>
    </alternativeName>
</protein>
<sequence>MTLLNSFKSPTIIIALDFYDKTQAMNLINNLDPKIYALKIGKIMFTLFGHEFIRTLHKMKFNVFLDLKFHDIPNTVFGAVKAAADLGVWMISVHICGGLKMLQSAKLALEPFQKKPLLMGVTILTSLNEKDIRTIGINMSTESYVLMLSKLAKKCSLDGIICPGQTVLTIKKELGDALKILTPGIRFQKGSFDDQKNVITPKLAKKYNIDYIVLGRSITSLKDPLIKLRNV</sequence>
<gene>
    <name evidence="9" type="primary">pyrF</name>
    <name evidence="14" type="ORF">D9V73_01280</name>
</gene>
<dbReference type="RefSeq" id="WP_158336479.1">
    <property type="nucleotide sequence ID" value="NZ_CP033004.1"/>
</dbReference>
<evidence type="ECO:0000256" key="6">
    <source>
        <dbReference type="ARBA" id="ARBA00023239"/>
    </source>
</evidence>
<feature type="active site" description="For OMPdecase activity" evidence="10">
    <location>
        <position position="71"/>
    </location>
</feature>
<dbReference type="AlphaFoldDB" id="A0A4D6Y2Z2"/>
<dbReference type="Pfam" id="PF00215">
    <property type="entry name" value="OMPdecase"/>
    <property type="match status" value="1"/>
</dbReference>
<evidence type="ECO:0000256" key="11">
    <source>
        <dbReference type="PIRSR" id="PIRSR614732-2"/>
    </source>
</evidence>
<comment type="function">
    <text evidence="1 9">Catalyzes the decarboxylation of orotidine 5'-monophosphate (OMP) to uridine 5'-monophosphate (UMP).</text>
</comment>
<dbReference type="PANTHER" id="PTHR32119">
    <property type="entry name" value="OROTIDINE 5'-PHOSPHATE DECARBOXYLASE"/>
    <property type="match status" value="1"/>
</dbReference>
<dbReference type="PROSITE" id="PS00156">
    <property type="entry name" value="OMPDECASE"/>
    <property type="match status" value="1"/>
</dbReference>
<comment type="pathway">
    <text evidence="2 9 12">Pyrimidine metabolism; UMP biosynthesis via de novo pathway; UMP from orotate: step 2/2.</text>
</comment>
<dbReference type="CDD" id="cd04725">
    <property type="entry name" value="OMP_decarboxylase_like"/>
    <property type="match status" value="1"/>
</dbReference>
<evidence type="ECO:0000256" key="4">
    <source>
        <dbReference type="ARBA" id="ARBA00022793"/>
    </source>
</evidence>
<feature type="binding site" evidence="9 11">
    <location>
        <position position="216"/>
    </location>
    <ligand>
        <name>substrate</name>
    </ligand>
</feature>
<reference evidence="14 15" key="1">
    <citation type="submission" date="2018-10" db="EMBL/GenBank/DDBJ databases">
        <title>Comparative functional genomics of the obligate endosymbiont Buchnera aphidicola.</title>
        <authorList>
            <person name="Chong R.A."/>
        </authorList>
    </citation>
    <scope>NUCLEOTIDE SEQUENCE [LARGE SCALE GENOMIC DNA]</scope>
    <source>
        <strain evidence="14 15">Mrh</strain>
    </source>
</reference>
<comment type="catalytic activity">
    <reaction evidence="7 9 12">
        <text>orotidine 5'-phosphate + H(+) = UMP + CO2</text>
        <dbReference type="Rhea" id="RHEA:11596"/>
        <dbReference type="ChEBI" id="CHEBI:15378"/>
        <dbReference type="ChEBI" id="CHEBI:16526"/>
        <dbReference type="ChEBI" id="CHEBI:57538"/>
        <dbReference type="ChEBI" id="CHEBI:57865"/>
        <dbReference type="EC" id="4.1.1.23"/>
    </reaction>
</comment>
<dbReference type="NCBIfam" id="TIGR01740">
    <property type="entry name" value="pyrF"/>
    <property type="match status" value="1"/>
</dbReference>
<evidence type="ECO:0000256" key="5">
    <source>
        <dbReference type="ARBA" id="ARBA00022975"/>
    </source>
</evidence>
<feature type="active site" description="For OMPdecase activity" evidence="10">
    <location>
        <position position="68"/>
    </location>
</feature>
<dbReference type="PANTHER" id="PTHR32119:SF2">
    <property type="entry name" value="OROTIDINE 5'-PHOSPHATE DECARBOXYLASE"/>
    <property type="match status" value="1"/>
</dbReference>
<dbReference type="EMBL" id="CP033004">
    <property type="protein sequence ID" value="QCI23279.1"/>
    <property type="molecule type" value="Genomic_DNA"/>
</dbReference>
<feature type="domain" description="Orotidine 5'-phosphate decarboxylase" evidence="13">
    <location>
        <begin position="11"/>
        <end position="231"/>
    </location>
</feature>
<dbReference type="Gene3D" id="3.20.20.70">
    <property type="entry name" value="Aldolase class I"/>
    <property type="match status" value="1"/>
</dbReference>
<organism evidence="14 15">
    <name type="scientific">Buchnera aphidicola subsp. Melaphis rhois</name>
    <dbReference type="NCBI Taxonomy" id="118103"/>
    <lineage>
        <taxon>Bacteria</taxon>
        <taxon>Pseudomonadati</taxon>
        <taxon>Pseudomonadota</taxon>
        <taxon>Gammaproteobacteria</taxon>
        <taxon>Enterobacterales</taxon>
        <taxon>Erwiniaceae</taxon>
        <taxon>Buchnera</taxon>
    </lineage>
</organism>
<evidence type="ECO:0000256" key="10">
    <source>
        <dbReference type="PIRSR" id="PIRSR614732-1"/>
    </source>
</evidence>
<feature type="binding site" evidence="9 11">
    <location>
        <position position="125"/>
    </location>
    <ligand>
        <name>substrate</name>
    </ligand>
</feature>
<feature type="binding site" evidence="9 11">
    <location>
        <position position="215"/>
    </location>
    <ligand>
        <name>substrate</name>
    </ligand>
</feature>
<dbReference type="SUPFAM" id="SSF51366">
    <property type="entry name" value="Ribulose-phoshate binding barrel"/>
    <property type="match status" value="1"/>
</dbReference>
<feature type="binding site" evidence="9 11">
    <location>
        <position position="195"/>
    </location>
    <ligand>
        <name>substrate</name>
    </ligand>
</feature>
<dbReference type="EC" id="4.1.1.23" evidence="9"/>
<comment type="similarity">
    <text evidence="8 9">Belongs to the OMP decarboxylase family. Type 1 subfamily.</text>
</comment>
<evidence type="ECO:0000259" key="13">
    <source>
        <dbReference type="SMART" id="SM00934"/>
    </source>
</evidence>
<feature type="binding site" evidence="9">
    <location>
        <begin position="66"/>
        <end position="75"/>
    </location>
    <ligand>
        <name>substrate</name>
    </ligand>
</feature>
<feature type="binding site" evidence="9 11">
    <location>
        <position position="17"/>
    </location>
    <ligand>
        <name>substrate</name>
    </ligand>
</feature>
<dbReference type="InterPro" id="IPR047596">
    <property type="entry name" value="OMPdecase_bac"/>
</dbReference>
<dbReference type="HAMAP" id="MF_01200_B">
    <property type="entry name" value="OMPdecase_type1_B"/>
    <property type="match status" value="1"/>
</dbReference>
<name>A0A4D6Y2Z2_BUCMH</name>
<evidence type="ECO:0000256" key="3">
    <source>
        <dbReference type="ARBA" id="ARBA00011738"/>
    </source>
</evidence>
<dbReference type="GO" id="GO:0006207">
    <property type="term" value="P:'de novo' pyrimidine nucleobase biosynthetic process"/>
    <property type="evidence" value="ECO:0007669"/>
    <property type="project" value="InterPro"/>
</dbReference>
<dbReference type="UniPathway" id="UPA00070">
    <property type="reaction ID" value="UER00120"/>
</dbReference>
<evidence type="ECO:0000256" key="7">
    <source>
        <dbReference type="ARBA" id="ARBA00049157"/>
    </source>
</evidence>
<keyword evidence="4 9" id="KW-0210">Decarboxylase</keyword>
<keyword evidence="5 9" id="KW-0665">Pyrimidine biosynthesis</keyword>
<dbReference type="NCBIfam" id="NF001273">
    <property type="entry name" value="PRK00230.1"/>
    <property type="match status" value="1"/>
</dbReference>
<dbReference type="InterPro" id="IPR013785">
    <property type="entry name" value="Aldolase_TIM"/>
</dbReference>
<evidence type="ECO:0000256" key="1">
    <source>
        <dbReference type="ARBA" id="ARBA00002356"/>
    </source>
</evidence>
<dbReference type="OrthoDB" id="9806203at2"/>
<evidence type="ECO:0000256" key="8">
    <source>
        <dbReference type="ARBA" id="ARBA00061012"/>
    </source>
</evidence>
<dbReference type="InterPro" id="IPR018089">
    <property type="entry name" value="OMPdecase_AS"/>
</dbReference>
<proteinExistence type="inferred from homology"/>
<keyword evidence="6 9" id="KW-0456">Lyase</keyword>
<feature type="active site" description="Proton donor" evidence="9">
    <location>
        <position position="68"/>
    </location>
</feature>
<evidence type="ECO:0000256" key="9">
    <source>
        <dbReference type="HAMAP-Rule" id="MF_01200"/>
    </source>
</evidence>